<dbReference type="AlphaFoldDB" id="A0A4D7JFD4"/>
<sequence>MKHSIIVLSFITIFMSLSLKGQDIIDFDEQDLPFGYLNNSRNLFSGGMNSPLVNRLDLDRDGIDDVLFFEKTSGKLLPYIDTGNGYIYAPEYSDGLPEDLRNWVISFDFNGDGKKDLFTKSPFGIMVYLNTSAEQLSFELYTEVLLTEGSTGNINLQVNSTDIPALVDYDGDGDMDLFTFHFAGTGTIEFHRNMAVENYSRSDTLAMVRETRNWGNIQDCGCGELIPLDQECNTNGRELHAGGKSILISDIDNDGVKDMLYGDEFCQSLAYLKNFGSDEQPVFNNSEYPWPMEPAQGFQAAYLWNDGTSDSLVLVPNVFTNENLQYDFSKSISLYKNIEGNYTLVNDEFIQEQSLDYGEKTYWTVLSELNEPFESLVSYMDINKDGVVKRVYESEGELIDEELYRFTPPTLDIRSFITQVSDMDGDGNMDVFFGYRLTDNSNLISYVGDVNGDRNSKLIEGLSFFTSESLHFYDWDNDGLPEVWKMSTSGKVSLYEVTETSESYQYTLSEDEFKGMGLDALKGQRVFSFAQWDNIVGLDLLIADRNGNFNFYSDVTRDNAQSEELTGTVKGIYSISQVGADKTVLVIGTKEGGLIFQKVDLPFLGGGNQEDGLSLNIYPVPTNESVTVSFAENHSIKIFSLNGKLIYEDKSFKKERILDFSLLSTSGIFLIRAFTEEGREVTGKMINLK</sequence>
<keyword evidence="4" id="KW-1185">Reference proteome</keyword>
<dbReference type="InterPro" id="IPR026444">
    <property type="entry name" value="Secre_tail"/>
</dbReference>
<dbReference type="EMBL" id="CP028923">
    <property type="protein sequence ID" value="QCK13833.1"/>
    <property type="molecule type" value="Genomic_DNA"/>
</dbReference>
<reference evidence="3 4" key="1">
    <citation type="submission" date="2018-04" db="EMBL/GenBank/DDBJ databases">
        <title>Complete genome uncultured novel isolate.</title>
        <authorList>
            <person name="Merlino G."/>
        </authorList>
    </citation>
    <scope>NUCLEOTIDE SEQUENCE [LARGE SCALE GENOMIC DNA]</scope>
    <source>
        <strain evidence="4">R1DC9</strain>
    </source>
</reference>
<proteinExistence type="predicted"/>
<dbReference type="SUPFAM" id="SSF69318">
    <property type="entry name" value="Integrin alpha N-terminal domain"/>
    <property type="match status" value="1"/>
</dbReference>
<evidence type="ECO:0000313" key="3">
    <source>
        <dbReference type="EMBL" id="QCK13833.1"/>
    </source>
</evidence>
<gene>
    <name evidence="3" type="ORF">DCC35_03180</name>
</gene>
<dbReference type="Pfam" id="PF13517">
    <property type="entry name" value="FG-GAP_3"/>
    <property type="match status" value="1"/>
</dbReference>
<dbReference type="PANTHER" id="PTHR44103">
    <property type="entry name" value="PROPROTEIN CONVERTASE P"/>
    <property type="match status" value="1"/>
</dbReference>
<dbReference type="KEGG" id="fpf:DCC35_03180"/>
<accession>A0A4D7JFD4</accession>
<dbReference type="OrthoDB" id="9816120at2"/>
<dbReference type="PANTHER" id="PTHR44103:SF1">
    <property type="entry name" value="PROPROTEIN CONVERTASE P"/>
    <property type="match status" value="1"/>
</dbReference>
<dbReference type="NCBIfam" id="TIGR04183">
    <property type="entry name" value="Por_Secre_tail"/>
    <property type="match status" value="1"/>
</dbReference>
<dbReference type="Pfam" id="PF18962">
    <property type="entry name" value="Por_Secre_tail"/>
    <property type="match status" value="1"/>
</dbReference>
<dbReference type="InterPro" id="IPR013517">
    <property type="entry name" value="FG-GAP"/>
</dbReference>
<dbReference type="Proteomes" id="UP000298616">
    <property type="component" value="Chromosome"/>
</dbReference>
<protein>
    <recommendedName>
        <fullName evidence="2">Secretion system C-terminal sorting domain-containing protein</fullName>
    </recommendedName>
</protein>
<feature type="domain" description="Secretion system C-terminal sorting" evidence="2">
    <location>
        <begin position="617"/>
        <end position="685"/>
    </location>
</feature>
<evidence type="ECO:0000313" key="4">
    <source>
        <dbReference type="Proteomes" id="UP000298616"/>
    </source>
</evidence>
<dbReference type="InterPro" id="IPR028994">
    <property type="entry name" value="Integrin_alpha_N"/>
</dbReference>
<organism evidence="3 4">
    <name type="scientific">Mangrovivirga cuniculi</name>
    <dbReference type="NCBI Taxonomy" id="2715131"/>
    <lineage>
        <taxon>Bacteria</taxon>
        <taxon>Pseudomonadati</taxon>
        <taxon>Bacteroidota</taxon>
        <taxon>Cytophagia</taxon>
        <taxon>Cytophagales</taxon>
        <taxon>Mangrovivirgaceae</taxon>
        <taxon>Mangrovivirga</taxon>
    </lineage>
</organism>
<evidence type="ECO:0000259" key="2">
    <source>
        <dbReference type="Pfam" id="PF18962"/>
    </source>
</evidence>
<keyword evidence="1" id="KW-0732">Signal</keyword>
<evidence type="ECO:0000256" key="1">
    <source>
        <dbReference type="ARBA" id="ARBA00022729"/>
    </source>
</evidence>
<name>A0A4D7JFD4_9BACT</name>